<dbReference type="GO" id="GO:0005829">
    <property type="term" value="C:cytosol"/>
    <property type="evidence" value="ECO:0007669"/>
    <property type="project" value="GOC"/>
</dbReference>
<evidence type="ECO:0000256" key="10">
    <source>
        <dbReference type="SAM" id="Phobius"/>
    </source>
</evidence>
<dbReference type="GO" id="GO:0034067">
    <property type="term" value="P:protein localization to Golgi apparatus"/>
    <property type="evidence" value="ECO:0007669"/>
    <property type="project" value="TreeGrafter"/>
</dbReference>
<evidence type="ECO:0000256" key="2">
    <source>
        <dbReference type="ARBA" id="ARBA00008160"/>
    </source>
</evidence>
<keyword evidence="3" id="KW-0813">Transport</keyword>
<feature type="transmembrane region" description="Helical" evidence="10">
    <location>
        <begin position="30"/>
        <end position="49"/>
    </location>
</feature>
<dbReference type="VEuPathDB" id="FungiDB:F503_03763"/>
<protein>
    <submittedName>
        <fullName evidence="11">Integral membrane protein</fullName>
    </submittedName>
</protein>
<dbReference type="AlphaFoldDB" id="S3CFU8"/>
<dbReference type="GO" id="GO:0000139">
    <property type="term" value="C:Golgi membrane"/>
    <property type="evidence" value="ECO:0007669"/>
    <property type="project" value="UniProtKB-SubCell"/>
</dbReference>
<evidence type="ECO:0000256" key="8">
    <source>
        <dbReference type="ARBA" id="ARBA00023136"/>
    </source>
</evidence>
<name>S3CFU8_OPHP1</name>
<dbReference type="EMBL" id="KE148157">
    <property type="protein sequence ID" value="EPE05158.1"/>
    <property type="molecule type" value="Genomic_DNA"/>
</dbReference>
<accession>S3CFU8</accession>
<feature type="region of interest" description="Disordered" evidence="9">
    <location>
        <begin position="171"/>
        <end position="216"/>
    </location>
</feature>
<evidence type="ECO:0000256" key="3">
    <source>
        <dbReference type="ARBA" id="ARBA00022448"/>
    </source>
</evidence>
<reference evidence="11 12" key="1">
    <citation type="journal article" date="2013" name="BMC Genomics">
        <title>The genome and transcriptome of the pine saprophyte Ophiostoma piceae, and a comparison with the bark beetle-associated pine pathogen Grosmannia clavigera.</title>
        <authorList>
            <person name="Haridas S."/>
            <person name="Wang Y."/>
            <person name="Lim L."/>
            <person name="Massoumi Alamouti S."/>
            <person name="Jackman S."/>
            <person name="Docking R."/>
            <person name="Robertson G."/>
            <person name="Birol I."/>
            <person name="Bohlmann J."/>
            <person name="Breuil C."/>
        </authorList>
    </citation>
    <scope>NUCLEOTIDE SEQUENCE [LARGE SCALE GENOMIC DNA]</scope>
    <source>
        <strain evidence="11 12">UAMH 11346</strain>
    </source>
</reference>
<evidence type="ECO:0000256" key="5">
    <source>
        <dbReference type="ARBA" id="ARBA00022927"/>
    </source>
</evidence>
<keyword evidence="5" id="KW-0653">Protein transport</keyword>
<dbReference type="HOGENOM" id="CLU_081382_0_0_1"/>
<keyword evidence="8 10" id="KW-0472">Membrane</keyword>
<comment type="similarity">
    <text evidence="2">Belongs to the SYS1 family.</text>
</comment>
<gene>
    <name evidence="11" type="ORF">F503_03763</name>
</gene>
<dbReference type="GO" id="GO:0043001">
    <property type="term" value="P:Golgi to plasma membrane protein transport"/>
    <property type="evidence" value="ECO:0007669"/>
    <property type="project" value="TreeGrafter"/>
</dbReference>
<dbReference type="GO" id="GO:0006895">
    <property type="term" value="P:Golgi to endosome transport"/>
    <property type="evidence" value="ECO:0007669"/>
    <property type="project" value="TreeGrafter"/>
</dbReference>
<proteinExistence type="inferred from homology"/>
<dbReference type="OrthoDB" id="542931at2759"/>
<organism evidence="11 12">
    <name type="scientific">Ophiostoma piceae (strain UAMH 11346)</name>
    <name type="common">Sap stain fungus</name>
    <dbReference type="NCBI Taxonomy" id="1262450"/>
    <lineage>
        <taxon>Eukaryota</taxon>
        <taxon>Fungi</taxon>
        <taxon>Dikarya</taxon>
        <taxon>Ascomycota</taxon>
        <taxon>Pezizomycotina</taxon>
        <taxon>Sordariomycetes</taxon>
        <taxon>Sordariomycetidae</taxon>
        <taxon>Ophiostomatales</taxon>
        <taxon>Ophiostomataceae</taxon>
        <taxon>Ophiostoma</taxon>
    </lineage>
</organism>
<evidence type="ECO:0000256" key="7">
    <source>
        <dbReference type="ARBA" id="ARBA00023034"/>
    </source>
</evidence>
<evidence type="ECO:0000313" key="11">
    <source>
        <dbReference type="EMBL" id="EPE05158.1"/>
    </source>
</evidence>
<keyword evidence="12" id="KW-1185">Reference proteome</keyword>
<sequence>MARRRRPRRSGALTELPPLKLASQIATLQAILYAVLVPLALFTSLVSGRDFSFEQVFGWSAIRGDTTQGYLMAFIWVLAGGLFSGAAIVIIVGRTKLVLDFAATLHVLHLAVVYLYTGTVPANLAWWATMAVSTCTAFLAGSWGCQHRELRPINFGGSSISSSAAASAAAAAPSAAPTAGDEEQGFSRGRGRGRGRDGAGDYEMVPIKTGEDRRQD</sequence>
<dbReference type="InterPro" id="IPR019185">
    <property type="entry name" value="Integral_membrane_SYS1-rel"/>
</dbReference>
<dbReference type="eggNOG" id="KOG4697">
    <property type="taxonomic scope" value="Eukaryota"/>
</dbReference>
<dbReference type="Proteomes" id="UP000016923">
    <property type="component" value="Unassembled WGS sequence"/>
</dbReference>
<keyword evidence="6 10" id="KW-1133">Transmembrane helix</keyword>
<dbReference type="Pfam" id="PF09801">
    <property type="entry name" value="SYS1"/>
    <property type="match status" value="1"/>
</dbReference>
<feature type="transmembrane region" description="Helical" evidence="10">
    <location>
        <begin position="124"/>
        <end position="145"/>
    </location>
</feature>
<feature type="transmembrane region" description="Helical" evidence="10">
    <location>
        <begin position="69"/>
        <end position="90"/>
    </location>
</feature>
<evidence type="ECO:0000256" key="9">
    <source>
        <dbReference type="SAM" id="MobiDB-lite"/>
    </source>
</evidence>
<dbReference type="PANTHER" id="PTHR12952">
    <property type="entry name" value="SYS1"/>
    <property type="match status" value="1"/>
</dbReference>
<evidence type="ECO:0000256" key="6">
    <source>
        <dbReference type="ARBA" id="ARBA00022989"/>
    </source>
</evidence>
<keyword evidence="4 10" id="KW-0812">Transmembrane</keyword>
<dbReference type="PANTHER" id="PTHR12952:SF0">
    <property type="entry name" value="PROTEIN SYS1 HOMOLOG"/>
    <property type="match status" value="1"/>
</dbReference>
<dbReference type="OMA" id="EYEMVGM"/>
<evidence type="ECO:0000256" key="4">
    <source>
        <dbReference type="ARBA" id="ARBA00022692"/>
    </source>
</evidence>
<keyword evidence="7" id="KW-0333">Golgi apparatus</keyword>
<dbReference type="STRING" id="1262450.S3CFU8"/>
<feature type="transmembrane region" description="Helical" evidence="10">
    <location>
        <begin position="97"/>
        <end position="118"/>
    </location>
</feature>
<evidence type="ECO:0000313" key="12">
    <source>
        <dbReference type="Proteomes" id="UP000016923"/>
    </source>
</evidence>
<comment type="subcellular location">
    <subcellularLocation>
        <location evidence="1">Golgi apparatus membrane</location>
        <topology evidence="1">Multi-pass membrane protein</topology>
    </subcellularLocation>
</comment>
<dbReference type="GO" id="GO:0005802">
    <property type="term" value="C:trans-Golgi network"/>
    <property type="evidence" value="ECO:0007669"/>
    <property type="project" value="TreeGrafter"/>
</dbReference>
<evidence type="ECO:0000256" key="1">
    <source>
        <dbReference type="ARBA" id="ARBA00004653"/>
    </source>
</evidence>